<dbReference type="PANTHER" id="PTHR33375">
    <property type="entry name" value="CHROMOSOME-PARTITIONING PROTEIN PARB-RELATED"/>
    <property type="match status" value="1"/>
</dbReference>
<feature type="region of interest" description="Disordered" evidence="1">
    <location>
        <begin position="225"/>
        <end position="260"/>
    </location>
</feature>
<dbReference type="InterPro" id="IPR036086">
    <property type="entry name" value="ParB/Sulfiredoxin_sf"/>
</dbReference>
<protein>
    <recommendedName>
        <fullName evidence="2">ParB/Spo0J HTH domain-containing protein</fullName>
    </recommendedName>
</protein>
<evidence type="ECO:0000313" key="3">
    <source>
        <dbReference type="EMBL" id="KGG87405.1"/>
    </source>
</evidence>
<evidence type="ECO:0000313" key="4">
    <source>
        <dbReference type="Proteomes" id="UP000029567"/>
    </source>
</evidence>
<dbReference type="EMBL" id="AWTN01000108">
    <property type="protein sequence ID" value="KGG87405.1"/>
    <property type="molecule type" value="Genomic_DNA"/>
</dbReference>
<dbReference type="SUPFAM" id="SSF109709">
    <property type="entry name" value="KorB DNA-binding domain-like"/>
    <property type="match status" value="1"/>
</dbReference>
<sequence length="325" mass="35946">MPAQSLRALHDELKTKTKDAGSDADAGATKGNGFSFAPELIEEEEGFNTRGAFLSKEEFFEQPKIKDHIRKLADAYKRGDYLPPLTVKVVDGRVLIRDGHCRMRAIRLAISEGTPITRVRVEEQSGDEAAQTLLIVTSNDGAQLSVLERAMVFGRLKNFGWDQKKIAEHVGLSTTAVRNMLAMLELPLELKQLIQRDKVSATYAMELFNEHGTKAAQMIADELAEQEKGQDTSKSGAAKNGDKQTKVTKKKLSSSSPRMTKQVINDLRSSFLSITTDLEKAKPTRNGTFLLEVTADTLEQLNKLKESIAEPEGEDAKNPNQMDLV</sequence>
<dbReference type="GO" id="GO:0007059">
    <property type="term" value="P:chromosome segregation"/>
    <property type="evidence" value="ECO:0007669"/>
    <property type="project" value="TreeGrafter"/>
</dbReference>
<accession>A0A0E3BGD4</accession>
<name>A0A0E3BGD4_9BURK</name>
<gene>
    <name evidence="3" type="ORF">P245_20290</name>
</gene>
<dbReference type="GO" id="GO:0005694">
    <property type="term" value="C:chromosome"/>
    <property type="evidence" value="ECO:0007669"/>
    <property type="project" value="TreeGrafter"/>
</dbReference>
<evidence type="ECO:0000256" key="1">
    <source>
        <dbReference type="SAM" id="MobiDB-lite"/>
    </source>
</evidence>
<feature type="domain" description="ParB/Spo0J HTH" evidence="2">
    <location>
        <begin position="143"/>
        <end position="226"/>
    </location>
</feature>
<dbReference type="Pfam" id="PF17762">
    <property type="entry name" value="HTH_ParB"/>
    <property type="match status" value="1"/>
</dbReference>
<dbReference type="Proteomes" id="UP000029567">
    <property type="component" value="Unassembled WGS sequence"/>
</dbReference>
<reference evidence="3 4" key="1">
    <citation type="submission" date="2013-09" db="EMBL/GenBank/DDBJ databases">
        <title>High correlation between genotypes and phenotypes of environmental bacteria Comamonas testosteroni strains.</title>
        <authorList>
            <person name="Liu L."/>
            <person name="Zhu W."/>
            <person name="Xia X."/>
            <person name="Xu B."/>
            <person name="Luo M."/>
            <person name="Wang G."/>
        </authorList>
    </citation>
    <scope>NUCLEOTIDE SEQUENCE [LARGE SCALE GENOMIC DNA]</scope>
    <source>
        <strain evidence="3 4">JL14</strain>
    </source>
</reference>
<dbReference type="Gene3D" id="1.10.10.2830">
    <property type="match status" value="1"/>
</dbReference>
<dbReference type="InterPro" id="IPR050336">
    <property type="entry name" value="Chromosome_partition/occlusion"/>
</dbReference>
<organism evidence="3 4">
    <name type="scientific">Comamonas thiooxydans</name>
    <dbReference type="NCBI Taxonomy" id="363952"/>
    <lineage>
        <taxon>Bacteria</taxon>
        <taxon>Pseudomonadati</taxon>
        <taxon>Pseudomonadota</taxon>
        <taxon>Betaproteobacteria</taxon>
        <taxon>Burkholderiales</taxon>
        <taxon>Comamonadaceae</taxon>
        <taxon>Comamonas</taxon>
    </lineage>
</organism>
<comment type="caution">
    <text evidence="3">The sequence shown here is derived from an EMBL/GenBank/DDBJ whole genome shotgun (WGS) entry which is preliminary data.</text>
</comment>
<dbReference type="SUPFAM" id="SSF110849">
    <property type="entry name" value="ParB/Sulfiredoxin"/>
    <property type="match status" value="1"/>
</dbReference>
<feature type="region of interest" description="Disordered" evidence="1">
    <location>
        <begin position="305"/>
        <end position="325"/>
    </location>
</feature>
<dbReference type="InterPro" id="IPR041468">
    <property type="entry name" value="HTH_ParB/Spo0J"/>
</dbReference>
<evidence type="ECO:0000259" key="2">
    <source>
        <dbReference type="Pfam" id="PF17762"/>
    </source>
</evidence>
<dbReference type="PANTHER" id="PTHR33375:SF1">
    <property type="entry name" value="CHROMOSOME-PARTITIONING PROTEIN PARB-RELATED"/>
    <property type="match status" value="1"/>
</dbReference>
<proteinExistence type="predicted"/>
<dbReference type="AlphaFoldDB" id="A0A0E3BGD4"/>
<dbReference type="RefSeq" id="WP_052088380.1">
    <property type="nucleotide sequence ID" value="NZ_AWTN01000108.1"/>
</dbReference>
<dbReference type="CDD" id="cd16387">
    <property type="entry name" value="ParB_N_Srx"/>
    <property type="match status" value="1"/>
</dbReference>